<dbReference type="EMBL" id="AZAJ01000001">
    <property type="protein sequence ID" value="ETA67393.1"/>
    <property type="molecule type" value="Genomic_DNA"/>
</dbReference>
<keyword evidence="2" id="KW-1185">Reference proteome</keyword>
<reference evidence="1 2" key="1">
    <citation type="submission" date="2013-08" db="EMBL/GenBank/DDBJ databases">
        <authorList>
            <consortium name="DOE Joint Genome Institute"/>
            <person name="Eisen J."/>
            <person name="Huntemann M."/>
            <person name="Han J."/>
            <person name="Chen A."/>
            <person name="Kyrpides N."/>
            <person name="Mavromatis K."/>
            <person name="Markowitz V."/>
            <person name="Palaniappan K."/>
            <person name="Ivanova N."/>
            <person name="Schaumberg A."/>
            <person name="Pati A."/>
            <person name="Liolios K."/>
            <person name="Nordberg H.P."/>
            <person name="Cantor M.N."/>
            <person name="Hua S.X."/>
            <person name="Woyke T."/>
        </authorList>
    </citation>
    <scope>NUCLEOTIDE SEQUENCE [LARGE SCALE GENOMIC DNA]</scope>
    <source>
        <strain evidence="1 2">DSM 2278</strain>
    </source>
</reference>
<dbReference type="Proteomes" id="UP000019483">
    <property type="component" value="Unassembled WGS sequence"/>
</dbReference>
<proteinExistence type="predicted"/>
<comment type="caution">
    <text evidence="1">The sequence shown here is derived from an EMBL/GenBank/DDBJ whole genome shotgun (WGS) entry which is preliminary data.</text>
</comment>
<gene>
    <name evidence="1" type="ORF">MettiDRAFT_0817</name>
</gene>
<sequence length="228" mass="26380">MITSQADMERMFDSIIKKTHPYLIFSPEIFKLDLSGKLVSLFKFYSEGSTVQFESLCSEIERLLDGADFGSHIEITLHRFRHYQMPLYQAHDEITKRMIAIDSFSEELETIKQRVSVLEENKKCDNTKTVANVGIESAQKESAPNEKIIDKPTKTNMVLECIKKSSIPLSYQDIAKSTGVDKHRIQKIMYELKKRPEIYSKITISSREVTNENNSIKVEKTFQWRSTV</sequence>
<dbReference type="AlphaFoldDB" id="W9DPX6"/>
<name>W9DPX6_METTI</name>
<organism evidence="1 2">
    <name type="scientific">Methanolobus tindarius DSM 2278</name>
    <dbReference type="NCBI Taxonomy" id="1090322"/>
    <lineage>
        <taxon>Archaea</taxon>
        <taxon>Methanobacteriati</taxon>
        <taxon>Methanobacteriota</taxon>
        <taxon>Stenosarchaea group</taxon>
        <taxon>Methanomicrobia</taxon>
        <taxon>Methanosarcinales</taxon>
        <taxon>Methanosarcinaceae</taxon>
        <taxon>Methanolobus</taxon>
    </lineage>
</organism>
<accession>W9DPX6</accession>
<evidence type="ECO:0000313" key="2">
    <source>
        <dbReference type="Proteomes" id="UP000019483"/>
    </source>
</evidence>
<evidence type="ECO:0000313" key="1">
    <source>
        <dbReference type="EMBL" id="ETA67393.1"/>
    </source>
</evidence>
<protein>
    <submittedName>
        <fullName evidence="1">Uncharacterized protein</fullName>
    </submittedName>
</protein>
<dbReference type="RefSeq" id="WP_023844529.1">
    <property type="nucleotide sequence ID" value="NZ_AZAJ01000001.1"/>
</dbReference>